<name>A0A3P7JEG1_STRVU</name>
<dbReference type="PANTHER" id="PTHR24256">
    <property type="entry name" value="TRYPTASE-RELATED"/>
    <property type="match status" value="1"/>
</dbReference>
<dbReference type="Proteomes" id="UP000270094">
    <property type="component" value="Unassembled WGS sequence"/>
</dbReference>
<dbReference type="InterPro" id="IPR001254">
    <property type="entry name" value="Trypsin_dom"/>
</dbReference>
<keyword evidence="5" id="KW-1185">Reference proteome</keyword>
<evidence type="ECO:0000256" key="2">
    <source>
        <dbReference type="ARBA" id="ARBA00024195"/>
    </source>
</evidence>
<dbReference type="SUPFAM" id="SSF50494">
    <property type="entry name" value="Trypsin-like serine proteases"/>
    <property type="match status" value="1"/>
</dbReference>
<dbReference type="GO" id="GO:0006508">
    <property type="term" value="P:proteolysis"/>
    <property type="evidence" value="ECO:0007669"/>
    <property type="project" value="InterPro"/>
</dbReference>
<accession>A0A3P7JEG1</accession>
<dbReference type="OrthoDB" id="6353231at2759"/>
<organism evidence="4 5">
    <name type="scientific">Strongylus vulgaris</name>
    <name type="common">Blood worm</name>
    <dbReference type="NCBI Taxonomy" id="40348"/>
    <lineage>
        <taxon>Eukaryota</taxon>
        <taxon>Metazoa</taxon>
        <taxon>Ecdysozoa</taxon>
        <taxon>Nematoda</taxon>
        <taxon>Chromadorea</taxon>
        <taxon>Rhabditida</taxon>
        <taxon>Rhabditina</taxon>
        <taxon>Rhabditomorpha</taxon>
        <taxon>Strongyloidea</taxon>
        <taxon>Strongylidae</taxon>
        <taxon>Strongylus</taxon>
    </lineage>
</organism>
<dbReference type="SMART" id="SM00020">
    <property type="entry name" value="Tryp_SPc"/>
    <property type="match status" value="1"/>
</dbReference>
<sequence length="233" mass="26080">MVGGVCTVKDEKHNCDEKDVGILMKVVSANYSLFFEQHCSGTQDIAILELEKNVPKGINHICLPQHHNVDELLDSSTRMFSYGWGVDPRKKGFDIVPVPYLQKVDLGQRMPNFECQKFRHDKPADTFCTYEYADKNVCSGDSGGGVIAKLNGRSYILGVVSHGSACRDLREDSHFFPVPLTFARDYDRFRCAITADLCMHLDAETVIAMALTWSVFSIQNEFLNTGQTLSDPS</sequence>
<evidence type="ECO:0000256" key="1">
    <source>
        <dbReference type="ARBA" id="ARBA00023157"/>
    </source>
</evidence>
<dbReference type="GO" id="GO:0004252">
    <property type="term" value="F:serine-type endopeptidase activity"/>
    <property type="evidence" value="ECO:0007669"/>
    <property type="project" value="InterPro"/>
</dbReference>
<gene>
    <name evidence="4" type="ORF">SVUK_LOCUS14091</name>
</gene>
<dbReference type="InterPro" id="IPR043504">
    <property type="entry name" value="Peptidase_S1_PA_chymotrypsin"/>
</dbReference>
<evidence type="ECO:0000259" key="3">
    <source>
        <dbReference type="PROSITE" id="PS50240"/>
    </source>
</evidence>
<proteinExistence type="inferred from homology"/>
<evidence type="ECO:0000313" key="5">
    <source>
        <dbReference type="Proteomes" id="UP000270094"/>
    </source>
</evidence>
<dbReference type="AlphaFoldDB" id="A0A3P7JEG1"/>
<keyword evidence="1" id="KW-1015">Disulfide bond</keyword>
<dbReference type="Gene3D" id="2.40.10.10">
    <property type="entry name" value="Trypsin-like serine proteases"/>
    <property type="match status" value="1"/>
</dbReference>
<dbReference type="InterPro" id="IPR051487">
    <property type="entry name" value="Ser/Thr_Proteases_Immune/Dev"/>
</dbReference>
<dbReference type="EMBL" id="UYYB01103940">
    <property type="protein sequence ID" value="VDM79093.1"/>
    <property type="molecule type" value="Genomic_DNA"/>
</dbReference>
<feature type="domain" description="Peptidase S1" evidence="3">
    <location>
        <begin position="1"/>
        <end position="219"/>
    </location>
</feature>
<dbReference type="Pfam" id="PF00089">
    <property type="entry name" value="Trypsin"/>
    <property type="match status" value="1"/>
</dbReference>
<protein>
    <recommendedName>
        <fullName evidence="3">Peptidase S1 domain-containing protein</fullName>
    </recommendedName>
</protein>
<reference evidence="4 5" key="1">
    <citation type="submission" date="2018-11" db="EMBL/GenBank/DDBJ databases">
        <authorList>
            <consortium name="Pathogen Informatics"/>
        </authorList>
    </citation>
    <scope>NUCLEOTIDE SEQUENCE [LARGE SCALE GENOMIC DNA]</scope>
</reference>
<comment type="similarity">
    <text evidence="2">Belongs to the peptidase S1 family. CLIP subfamily.</text>
</comment>
<evidence type="ECO:0000313" key="4">
    <source>
        <dbReference type="EMBL" id="VDM79093.1"/>
    </source>
</evidence>
<dbReference type="InterPro" id="IPR009003">
    <property type="entry name" value="Peptidase_S1_PA"/>
</dbReference>
<dbReference type="PROSITE" id="PS50240">
    <property type="entry name" value="TRYPSIN_DOM"/>
    <property type="match status" value="1"/>
</dbReference>